<feature type="region of interest" description="Disordered" evidence="1">
    <location>
        <begin position="317"/>
        <end position="365"/>
    </location>
</feature>
<feature type="signal peptide" evidence="3">
    <location>
        <begin position="1"/>
        <end position="21"/>
    </location>
</feature>
<evidence type="ECO:0000313" key="4">
    <source>
        <dbReference type="EMBL" id="KAK5945125.1"/>
    </source>
</evidence>
<keyword evidence="2" id="KW-1133">Transmembrane helix</keyword>
<feature type="transmembrane region" description="Helical" evidence="2">
    <location>
        <begin position="129"/>
        <end position="152"/>
    </location>
</feature>
<accession>A0ABR0RXU9</accession>
<feature type="compositionally biased region" description="Polar residues" evidence="1">
    <location>
        <begin position="330"/>
        <end position="342"/>
    </location>
</feature>
<keyword evidence="3" id="KW-0732">Signal</keyword>
<dbReference type="InterPro" id="IPR040410">
    <property type="entry name" value="UPF0658_Golgi"/>
</dbReference>
<dbReference type="PANTHER" id="PTHR34391">
    <property type="entry name" value="UPF0658 GOLGI APPARATUS MEMBRANE PROTEIN C1952.10C-RELATED"/>
    <property type="match status" value="1"/>
</dbReference>
<feature type="transmembrane region" description="Helical" evidence="2">
    <location>
        <begin position="277"/>
        <end position="297"/>
    </location>
</feature>
<keyword evidence="2" id="KW-0472">Membrane</keyword>
<sequence length="365" mass="41237">MPSLPKSKWVWAFILISLAQAAVVLAFEIYIFVTFQAGLEDDVDDVNDKDDYSTTIPTFLTLYIFAFVYQLVLVWDALRMKNTIQIIGLVGLNVGLLIYGSVQVGQLHEAVNRPGAKIVKGTYEGTRPLLISIPCILAFFTICMAFVAYKLYNEFAWTIYKHISADLRMKRRYLTYQIYISLLKFDFFFCLGFTIQFVVIVGGRNNIERYVTAAAIPATIIIMFAAFWFAKRENLVGSIIVIALYFGGLGYFCFKLVRMYQPGKRDPYLPARTELTTFAVLTIGLLISTIIVACMCAHNYRKGLKPYVTSSAQKAAADPNSRPDFGNYHGQANTYPSTSSYPMRNEPYKPKQGNARPAPTRMEID</sequence>
<dbReference type="EMBL" id="JAVHJV010000002">
    <property type="protein sequence ID" value="KAK5945125.1"/>
    <property type="molecule type" value="Genomic_DNA"/>
</dbReference>
<name>A0ABR0RXU9_9EURO</name>
<feature type="chain" id="PRO_5045043353" evidence="3">
    <location>
        <begin position="22"/>
        <end position="365"/>
    </location>
</feature>
<feature type="transmembrane region" description="Helical" evidence="2">
    <location>
        <begin position="9"/>
        <end position="32"/>
    </location>
</feature>
<feature type="transmembrane region" description="Helical" evidence="2">
    <location>
        <begin position="236"/>
        <end position="257"/>
    </location>
</feature>
<proteinExistence type="predicted"/>
<gene>
    <name evidence="4" type="ORF">PMZ80_002329</name>
</gene>
<evidence type="ECO:0000256" key="1">
    <source>
        <dbReference type="SAM" id="MobiDB-lite"/>
    </source>
</evidence>
<organism evidence="4 5">
    <name type="scientific">Knufia obscura</name>
    <dbReference type="NCBI Taxonomy" id="1635080"/>
    <lineage>
        <taxon>Eukaryota</taxon>
        <taxon>Fungi</taxon>
        <taxon>Dikarya</taxon>
        <taxon>Ascomycota</taxon>
        <taxon>Pezizomycotina</taxon>
        <taxon>Eurotiomycetes</taxon>
        <taxon>Chaetothyriomycetidae</taxon>
        <taxon>Chaetothyriales</taxon>
        <taxon>Trichomeriaceae</taxon>
        <taxon>Knufia</taxon>
    </lineage>
</organism>
<comment type="caution">
    <text evidence="4">The sequence shown here is derived from an EMBL/GenBank/DDBJ whole genome shotgun (WGS) entry which is preliminary data.</text>
</comment>
<keyword evidence="5" id="KW-1185">Reference proteome</keyword>
<dbReference type="GeneID" id="89995778"/>
<evidence type="ECO:0000313" key="5">
    <source>
        <dbReference type="Proteomes" id="UP001334248"/>
    </source>
</evidence>
<feature type="transmembrane region" description="Helical" evidence="2">
    <location>
        <begin position="173"/>
        <end position="198"/>
    </location>
</feature>
<keyword evidence="2" id="KW-0812">Transmembrane</keyword>
<protein>
    <submittedName>
        <fullName evidence="4">Uncharacterized protein</fullName>
    </submittedName>
</protein>
<evidence type="ECO:0000256" key="2">
    <source>
        <dbReference type="SAM" id="Phobius"/>
    </source>
</evidence>
<feature type="transmembrane region" description="Helical" evidence="2">
    <location>
        <begin position="52"/>
        <end position="72"/>
    </location>
</feature>
<evidence type="ECO:0000256" key="3">
    <source>
        <dbReference type="SAM" id="SignalP"/>
    </source>
</evidence>
<dbReference type="RefSeq" id="XP_064733215.1">
    <property type="nucleotide sequence ID" value="XM_064870762.1"/>
</dbReference>
<dbReference type="Proteomes" id="UP001334248">
    <property type="component" value="Unassembled WGS sequence"/>
</dbReference>
<feature type="transmembrane region" description="Helical" evidence="2">
    <location>
        <begin position="210"/>
        <end position="229"/>
    </location>
</feature>
<feature type="transmembrane region" description="Helical" evidence="2">
    <location>
        <begin position="84"/>
        <end position="102"/>
    </location>
</feature>
<dbReference type="PANTHER" id="PTHR34391:SF1">
    <property type="entry name" value="UPF0658 GOLGI APPARATUS MEMBRANE PROTEIN C1952.10C-RELATED"/>
    <property type="match status" value="1"/>
</dbReference>
<reference evidence="4 5" key="1">
    <citation type="journal article" date="2023" name="Res Sq">
        <title>Genomic and morphological characterization of Knufia obscura isolated from the Mars 2020 spacecraft assembly facility.</title>
        <authorList>
            <person name="Chander A.M."/>
            <person name="Teixeira M.M."/>
            <person name="Singh N.K."/>
            <person name="Williams M.P."/>
            <person name="Parker C.W."/>
            <person name="Leo P."/>
            <person name="Stajich J.E."/>
            <person name="Torok T."/>
            <person name="Tighe S."/>
            <person name="Mason C.E."/>
            <person name="Venkateswaran K."/>
        </authorList>
    </citation>
    <scope>NUCLEOTIDE SEQUENCE [LARGE SCALE GENOMIC DNA]</scope>
    <source>
        <strain evidence="4 5">CCFEE 5817</strain>
    </source>
</reference>